<dbReference type="PANTHER" id="PTHR43357">
    <property type="entry name" value="INNER MEMBRANE ABC TRANSPORTER PERMEASE PROTEIN YDCV"/>
    <property type="match status" value="1"/>
</dbReference>
<evidence type="ECO:0000256" key="5">
    <source>
        <dbReference type="ARBA" id="ARBA00022692"/>
    </source>
</evidence>
<keyword evidence="5 8" id="KW-0812">Transmembrane</keyword>
<dbReference type="OrthoDB" id="42677at2"/>
<evidence type="ECO:0000256" key="6">
    <source>
        <dbReference type="ARBA" id="ARBA00022989"/>
    </source>
</evidence>
<evidence type="ECO:0000313" key="10">
    <source>
        <dbReference type="EMBL" id="ADL06884.1"/>
    </source>
</evidence>
<feature type="transmembrane region" description="Helical" evidence="8">
    <location>
        <begin position="130"/>
        <end position="153"/>
    </location>
</feature>
<dbReference type="KEGG" id="toc:Toce_0092"/>
<dbReference type="SUPFAM" id="SSF161098">
    <property type="entry name" value="MetI-like"/>
    <property type="match status" value="1"/>
</dbReference>
<keyword evidence="2 8" id="KW-0813">Transport</keyword>
<evidence type="ECO:0000259" key="9">
    <source>
        <dbReference type="PROSITE" id="PS50928"/>
    </source>
</evidence>
<evidence type="ECO:0000256" key="7">
    <source>
        <dbReference type="ARBA" id="ARBA00023136"/>
    </source>
</evidence>
<dbReference type="HOGENOM" id="CLU_016047_3_1_9"/>
<dbReference type="GO" id="GO:0005886">
    <property type="term" value="C:plasma membrane"/>
    <property type="evidence" value="ECO:0007669"/>
    <property type="project" value="UniProtKB-SubCell"/>
</dbReference>
<dbReference type="PANTHER" id="PTHR43357:SF4">
    <property type="entry name" value="INNER MEMBRANE ABC TRANSPORTER PERMEASE PROTEIN YDCV"/>
    <property type="match status" value="1"/>
</dbReference>
<dbReference type="InterPro" id="IPR035906">
    <property type="entry name" value="MetI-like_sf"/>
</dbReference>
<keyword evidence="6 8" id="KW-1133">Transmembrane helix</keyword>
<proteinExistence type="inferred from homology"/>
<name>D9RZI6_THEOJ</name>
<feature type="transmembrane region" description="Helical" evidence="8">
    <location>
        <begin position="231"/>
        <end position="249"/>
    </location>
</feature>
<evidence type="ECO:0000256" key="2">
    <source>
        <dbReference type="ARBA" id="ARBA00022448"/>
    </source>
</evidence>
<dbReference type="Pfam" id="PF00528">
    <property type="entry name" value="BPD_transp_1"/>
    <property type="match status" value="1"/>
</dbReference>
<sequence>MERRFVNLLLHAAIGVMIFPMAVLVLWAFAREWPWPHLFPTGFSVRGWVHLLNPCTGVLPVLLYSVLLSSVVAFLTVIFSLPAARALAFHEFRGKRAIEIFVLSPMVIPTTAIAMGIHVNFIRIGLADTFWGVVLAHLLLCLPYGIKILTGVFEALGDRIEQQARVLGAGWLETYIYVTLPLISPGLVTAGIMAFVVSFSQYFLTFLIGGGRVVTFSMLLFPFIQGGDRHLSAVFSLAFIGTVLIWVFALEALVKRWVKKGQYFYT</sequence>
<comment type="similarity">
    <text evidence="8">Belongs to the binding-protein-dependent transport system permease family.</text>
</comment>
<feature type="transmembrane region" description="Helical" evidence="8">
    <location>
        <begin position="61"/>
        <end position="88"/>
    </location>
</feature>
<dbReference type="CDD" id="cd06261">
    <property type="entry name" value="TM_PBP2"/>
    <property type="match status" value="1"/>
</dbReference>
<dbReference type="eggNOG" id="COG1177">
    <property type="taxonomic scope" value="Bacteria"/>
</dbReference>
<dbReference type="AlphaFoldDB" id="D9RZI6"/>
<dbReference type="RefSeq" id="WP_013274936.1">
    <property type="nucleotide sequence ID" value="NC_014377.1"/>
</dbReference>
<keyword evidence="7 8" id="KW-0472">Membrane</keyword>
<evidence type="ECO:0000256" key="3">
    <source>
        <dbReference type="ARBA" id="ARBA00022475"/>
    </source>
</evidence>
<evidence type="ECO:0000256" key="4">
    <source>
        <dbReference type="ARBA" id="ARBA00022519"/>
    </source>
</evidence>
<evidence type="ECO:0000256" key="1">
    <source>
        <dbReference type="ARBA" id="ARBA00004429"/>
    </source>
</evidence>
<dbReference type="STRING" id="555079.Toce_0092"/>
<comment type="subcellular location">
    <subcellularLocation>
        <location evidence="1">Cell inner membrane</location>
        <topology evidence="1">Multi-pass membrane protein</topology>
    </subcellularLocation>
    <subcellularLocation>
        <location evidence="8">Cell membrane</location>
        <topology evidence="8">Multi-pass membrane protein</topology>
    </subcellularLocation>
</comment>
<evidence type="ECO:0000313" key="11">
    <source>
        <dbReference type="Proteomes" id="UP000000272"/>
    </source>
</evidence>
<dbReference type="InterPro" id="IPR000515">
    <property type="entry name" value="MetI-like"/>
</dbReference>
<feature type="domain" description="ABC transmembrane type-1" evidence="9">
    <location>
        <begin position="62"/>
        <end position="252"/>
    </location>
</feature>
<dbReference type="EMBL" id="CP002131">
    <property type="protein sequence ID" value="ADL06884.1"/>
    <property type="molecule type" value="Genomic_DNA"/>
</dbReference>
<reference evidence="10 11" key="1">
    <citation type="journal article" date="2010" name="Stand. Genomic Sci.">
        <title>Complete genome sequence of Thermosediminibacter oceani type strain (JW/IW-1228P).</title>
        <authorList>
            <person name="Pitluck S."/>
            <person name="Yasawong M."/>
            <person name="Munk C."/>
            <person name="Nolan M."/>
            <person name="Lapidus A."/>
            <person name="Lucas S."/>
            <person name="Glavina Del Rio T."/>
            <person name="Tice H."/>
            <person name="Cheng J.F."/>
            <person name="Bruce D."/>
            <person name="Detter C."/>
            <person name="Tapia R."/>
            <person name="Han C."/>
            <person name="Goodwin L."/>
            <person name="Liolios K."/>
            <person name="Ivanova N."/>
            <person name="Mavromatis K."/>
            <person name="Mikhailova N."/>
            <person name="Pati A."/>
            <person name="Chen A."/>
            <person name="Palaniappan K."/>
            <person name="Land M."/>
            <person name="Hauser L."/>
            <person name="Chang Y.J."/>
            <person name="Jeffries C.D."/>
            <person name="Rohde M."/>
            <person name="Spring S."/>
            <person name="Sikorski J."/>
            <person name="Goker M."/>
            <person name="Woyke T."/>
            <person name="Bristow J."/>
            <person name="Eisen J.A."/>
            <person name="Markowitz V."/>
            <person name="Hugenholtz P."/>
            <person name="Kyrpides N.C."/>
            <person name="Klenk H.P."/>
        </authorList>
    </citation>
    <scope>NUCLEOTIDE SEQUENCE [LARGE SCALE GENOMIC DNA]</scope>
    <source>
        <strain evidence="11">ATCC BAA-1034 / DSM 16646 / JW/IW-1228P</strain>
    </source>
</reference>
<dbReference type="Gene3D" id="1.10.3720.10">
    <property type="entry name" value="MetI-like"/>
    <property type="match status" value="1"/>
</dbReference>
<dbReference type="Proteomes" id="UP000000272">
    <property type="component" value="Chromosome"/>
</dbReference>
<organism evidence="10 11">
    <name type="scientific">Thermosediminibacter oceani (strain ATCC BAA-1034 / DSM 16646 / JW/IW-1228P)</name>
    <dbReference type="NCBI Taxonomy" id="555079"/>
    <lineage>
        <taxon>Bacteria</taxon>
        <taxon>Bacillati</taxon>
        <taxon>Bacillota</taxon>
        <taxon>Clostridia</taxon>
        <taxon>Thermosediminibacterales</taxon>
        <taxon>Thermosediminibacteraceae</taxon>
        <taxon>Thermosediminibacter</taxon>
    </lineage>
</organism>
<feature type="transmembrane region" description="Helical" evidence="8">
    <location>
        <begin position="202"/>
        <end position="224"/>
    </location>
</feature>
<keyword evidence="3" id="KW-1003">Cell membrane</keyword>
<dbReference type="PROSITE" id="PS50928">
    <property type="entry name" value="ABC_TM1"/>
    <property type="match status" value="1"/>
</dbReference>
<evidence type="ECO:0000256" key="8">
    <source>
        <dbReference type="RuleBase" id="RU363032"/>
    </source>
</evidence>
<feature type="transmembrane region" description="Helical" evidence="8">
    <location>
        <begin position="174"/>
        <end position="196"/>
    </location>
</feature>
<dbReference type="GO" id="GO:0055085">
    <property type="term" value="P:transmembrane transport"/>
    <property type="evidence" value="ECO:0007669"/>
    <property type="project" value="InterPro"/>
</dbReference>
<keyword evidence="11" id="KW-1185">Reference proteome</keyword>
<gene>
    <name evidence="10" type="ordered locus">Toce_0092</name>
</gene>
<feature type="transmembrane region" description="Helical" evidence="8">
    <location>
        <begin position="7"/>
        <end position="30"/>
    </location>
</feature>
<accession>D9RZI6</accession>
<keyword evidence="4" id="KW-0997">Cell inner membrane</keyword>
<protein>
    <submittedName>
        <fullName evidence="10">Binding-protein-dependent transport systems inner membrane component</fullName>
    </submittedName>
</protein>
<feature type="transmembrane region" description="Helical" evidence="8">
    <location>
        <begin position="100"/>
        <end position="124"/>
    </location>
</feature>